<feature type="transmembrane region" description="Helical" evidence="11">
    <location>
        <begin position="207"/>
        <end position="228"/>
    </location>
</feature>
<dbReference type="PANTHER" id="PTHR30009:SF24">
    <property type="entry name" value="PTS SYSTEM, IIBC COMPONENT"/>
    <property type="match status" value="1"/>
</dbReference>
<feature type="transmembrane region" description="Helical" evidence="11">
    <location>
        <begin position="21"/>
        <end position="46"/>
    </location>
</feature>
<feature type="domain" description="PTS EIIB type-1" evidence="12">
    <location>
        <begin position="443"/>
        <end position="524"/>
    </location>
</feature>
<feature type="domain" description="PTS EIIC type-1" evidence="13">
    <location>
        <begin position="12"/>
        <end position="430"/>
    </location>
</feature>
<proteinExistence type="predicted"/>
<dbReference type="Pfam" id="PF02378">
    <property type="entry name" value="PTS_EIIC"/>
    <property type="match status" value="1"/>
</dbReference>
<dbReference type="OrthoDB" id="350933at2"/>
<evidence type="ECO:0000256" key="3">
    <source>
        <dbReference type="ARBA" id="ARBA00022475"/>
    </source>
</evidence>
<dbReference type="SUPFAM" id="SSF55604">
    <property type="entry name" value="Glucose permease domain IIB"/>
    <property type="match status" value="1"/>
</dbReference>
<keyword evidence="6" id="KW-0598">Phosphotransferase system</keyword>
<dbReference type="GO" id="GO:0009401">
    <property type="term" value="P:phosphoenolpyruvate-dependent sugar phosphotransferase system"/>
    <property type="evidence" value="ECO:0007669"/>
    <property type="project" value="UniProtKB-KW"/>
</dbReference>
<protein>
    <submittedName>
        <fullName evidence="14">PTS mannose transporter subunit IIB</fullName>
    </submittedName>
</protein>
<keyword evidence="5" id="KW-0808">Transferase</keyword>
<dbReference type="GO" id="GO:0090563">
    <property type="term" value="F:protein-phosphocysteine-sugar phosphotransferase activity"/>
    <property type="evidence" value="ECO:0007669"/>
    <property type="project" value="TreeGrafter"/>
</dbReference>
<dbReference type="InterPro" id="IPR013013">
    <property type="entry name" value="PTS_EIIC_1"/>
</dbReference>
<keyword evidence="3" id="KW-1003">Cell membrane</keyword>
<feature type="transmembrane region" description="Helical" evidence="11">
    <location>
        <begin position="340"/>
        <end position="364"/>
    </location>
</feature>
<keyword evidence="15" id="KW-1185">Reference proteome</keyword>
<dbReference type="Gene3D" id="3.30.1360.60">
    <property type="entry name" value="Glucose permease domain IIB"/>
    <property type="match status" value="1"/>
</dbReference>
<dbReference type="Proteomes" id="UP000244655">
    <property type="component" value="Chromosome"/>
</dbReference>
<evidence type="ECO:0000256" key="8">
    <source>
        <dbReference type="ARBA" id="ARBA00022989"/>
    </source>
</evidence>
<comment type="subcellular location">
    <subcellularLocation>
        <location evidence="1">Cell membrane</location>
        <topology evidence="1">Multi-pass membrane protein</topology>
    </subcellularLocation>
</comment>
<dbReference type="PROSITE" id="PS51098">
    <property type="entry name" value="PTS_EIIB_TYPE_1"/>
    <property type="match status" value="1"/>
</dbReference>
<feature type="transmembrane region" description="Helical" evidence="11">
    <location>
        <begin position="97"/>
        <end position="116"/>
    </location>
</feature>
<comment type="caution">
    <text evidence="10">Lacks conserved residue(s) required for the propagation of feature annotation.</text>
</comment>
<reference evidence="14 15" key="1">
    <citation type="submission" date="2018-01" db="EMBL/GenBank/DDBJ databases">
        <title>Genome sequence of Borrelia tachyglossi.</title>
        <authorList>
            <person name="Gofton A.W."/>
        </authorList>
    </citation>
    <scope>NUCLEOTIDE SEQUENCE [LARGE SCALE GENOMIC DNA]</scope>
    <source>
        <strain evidence="14 15">Bc-F10-1268</strain>
    </source>
</reference>
<evidence type="ECO:0000256" key="11">
    <source>
        <dbReference type="SAM" id="Phobius"/>
    </source>
</evidence>
<dbReference type="InterPro" id="IPR003352">
    <property type="entry name" value="PTS_EIIC"/>
</dbReference>
<evidence type="ECO:0000259" key="12">
    <source>
        <dbReference type="PROSITE" id="PS51098"/>
    </source>
</evidence>
<name>A0A2S1LW43_9SPIR</name>
<keyword evidence="7 11" id="KW-0812">Transmembrane</keyword>
<feature type="transmembrane region" description="Helical" evidence="11">
    <location>
        <begin position="318"/>
        <end position="334"/>
    </location>
</feature>
<keyword evidence="4" id="KW-0762">Sugar transport</keyword>
<accession>A0A2S1LW43</accession>
<dbReference type="InterPro" id="IPR001996">
    <property type="entry name" value="PTS_IIB_1"/>
</dbReference>
<dbReference type="EMBL" id="CP025785">
    <property type="protein sequence ID" value="AWG42513.1"/>
    <property type="molecule type" value="Genomic_DNA"/>
</dbReference>
<evidence type="ECO:0000256" key="2">
    <source>
        <dbReference type="ARBA" id="ARBA00022448"/>
    </source>
</evidence>
<feature type="transmembrane region" description="Helical" evidence="11">
    <location>
        <begin position="180"/>
        <end position="201"/>
    </location>
</feature>
<gene>
    <name evidence="14" type="ORF">CR532_00590</name>
</gene>
<feature type="transmembrane region" description="Helical" evidence="11">
    <location>
        <begin position="396"/>
        <end position="414"/>
    </location>
</feature>
<sequence>MERNSMINFFKILRFAKLQKVSNAISLPLSILPISCLMLGIGSAMLNPSNSAYIDNNVFKAILGLMKTTGNIITLNIPLLFAIGITVGIARVHKGSAALSGLIGYLTFNVTENYFLEMFSELVDPSLMSSMGQINVLGIQTLNTGIVGALAVGLLVGCLHNRFYDIKLPLPFSFFSGFRFVPVVALPFCILLGIIFCSIWPNLDEIIASFGFFISKFDYFGSFLYGVLNRLLIPLGLHSILSFPFNFTSLGGTEVINGQAVRGIQNIFYAQLSDPQLTKFYAGISRFNSGFYLSIMFGLPGAAFGVYRGIIHDNKSKVASLLFSGALTAFMTGITEPLEFLFIFTAPLLYFVNAIYTGFALLIANILGISIGNTFSTGFFDFFMFGILQGHAKTNWIYILPLGFAFFGLYYFTFKWLYNYFDFQIFGVDEPFFEGSEGKVEGMGIAHLIVQGLGGLDNIQRFDVILTDLKFVVFSPELVSQDLLKETGALNVVAIDNTIRIAYGTHVYYIKQAIEAYSPKRLFGASVVVVSDNVKQGIKAYIEMREDDKLEKQGKTGKLYKLTKDEADE</sequence>
<evidence type="ECO:0000256" key="7">
    <source>
        <dbReference type="ARBA" id="ARBA00022692"/>
    </source>
</evidence>
<dbReference type="GO" id="GO:0005886">
    <property type="term" value="C:plasma membrane"/>
    <property type="evidence" value="ECO:0007669"/>
    <property type="project" value="UniProtKB-SubCell"/>
</dbReference>
<keyword evidence="9 11" id="KW-0472">Membrane</keyword>
<evidence type="ECO:0000256" key="1">
    <source>
        <dbReference type="ARBA" id="ARBA00004651"/>
    </source>
</evidence>
<keyword evidence="8 11" id="KW-1133">Transmembrane helix</keyword>
<dbReference type="InterPro" id="IPR050429">
    <property type="entry name" value="PTS_Glucose_EIICBA"/>
</dbReference>
<evidence type="ECO:0000256" key="4">
    <source>
        <dbReference type="ARBA" id="ARBA00022597"/>
    </source>
</evidence>
<dbReference type="InterPro" id="IPR036878">
    <property type="entry name" value="Glu_permease_IIB"/>
</dbReference>
<organism evidence="14 15">
    <name type="scientific">Candidatus Borreliella tachyglossi</name>
    <dbReference type="NCBI Taxonomy" id="1964448"/>
    <lineage>
        <taxon>Bacteria</taxon>
        <taxon>Pseudomonadati</taxon>
        <taxon>Spirochaetota</taxon>
        <taxon>Spirochaetia</taxon>
        <taxon>Spirochaetales</taxon>
        <taxon>Borreliaceae</taxon>
        <taxon>Borreliella</taxon>
    </lineage>
</organism>
<dbReference type="PANTHER" id="PTHR30009">
    <property type="entry name" value="CYTOCHROME C-TYPE SYNTHESIS PROTEIN AND PTS TRANSMEMBRANE COMPONENT"/>
    <property type="match status" value="1"/>
</dbReference>
<keyword evidence="2" id="KW-0813">Transport</keyword>
<evidence type="ECO:0000313" key="14">
    <source>
        <dbReference type="EMBL" id="AWG42513.1"/>
    </source>
</evidence>
<evidence type="ECO:0000256" key="9">
    <source>
        <dbReference type="ARBA" id="ARBA00023136"/>
    </source>
</evidence>
<evidence type="ECO:0000256" key="5">
    <source>
        <dbReference type="ARBA" id="ARBA00022679"/>
    </source>
</evidence>
<evidence type="ECO:0000313" key="15">
    <source>
        <dbReference type="Proteomes" id="UP000244655"/>
    </source>
</evidence>
<evidence type="ECO:0000256" key="10">
    <source>
        <dbReference type="PROSITE-ProRule" id="PRU00421"/>
    </source>
</evidence>
<feature type="transmembrane region" description="Helical" evidence="11">
    <location>
        <begin position="72"/>
        <end position="90"/>
    </location>
</feature>
<dbReference type="PROSITE" id="PS51103">
    <property type="entry name" value="PTS_EIIC_TYPE_1"/>
    <property type="match status" value="1"/>
</dbReference>
<feature type="transmembrane region" description="Helical" evidence="11">
    <location>
        <begin position="291"/>
        <end position="311"/>
    </location>
</feature>
<feature type="transmembrane region" description="Helical" evidence="11">
    <location>
        <begin position="136"/>
        <end position="159"/>
    </location>
</feature>
<evidence type="ECO:0000259" key="13">
    <source>
        <dbReference type="PROSITE" id="PS51103"/>
    </source>
</evidence>
<evidence type="ECO:0000256" key="6">
    <source>
        <dbReference type="ARBA" id="ARBA00022683"/>
    </source>
</evidence>
<dbReference type="GO" id="GO:0008982">
    <property type="term" value="F:protein-N(PI)-phosphohistidine-sugar phosphotransferase activity"/>
    <property type="evidence" value="ECO:0007669"/>
    <property type="project" value="InterPro"/>
</dbReference>
<dbReference type="AlphaFoldDB" id="A0A2S1LW43"/>